<keyword evidence="4" id="KW-0391">Immunity</keyword>
<dbReference type="PANTHER" id="PTHR11292">
    <property type="entry name" value="T-CELL SURFACE GLYCOPROTEIN CD8 BETA CHAIN"/>
    <property type="match status" value="1"/>
</dbReference>
<evidence type="ECO:0000256" key="1">
    <source>
        <dbReference type="ARBA" id="ARBA00004479"/>
    </source>
</evidence>
<comment type="subcellular location">
    <subcellularLocation>
        <location evidence="1">Membrane</location>
        <topology evidence="1">Single-pass type I membrane protein</topology>
    </subcellularLocation>
</comment>
<dbReference type="AlphaFoldDB" id="A0AAV6ZV33"/>
<accession>A0AAV6ZV33</accession>
<protein>
    <recommendedName>
        <fullName evidence="11">Immunoglobulin V-set domain-containing protein</fullName>
    </recommendedName>
</protein>
<dbReference type="InterPro" id="IPR013783">
    <property type="entry name" value="Ig-like_fold"/>
</dbReference>
<evidence type="ECO:0000256" key="10">
    <source>
        <dbReference type="ARBA" id="ARBA00023319"/>
    </source>
</evidence>
<keyword evidence="3" id="KW-0732">Signal</keyword>
<dbReference type="PANTHER" id="PTHR11292:SF7">
    <property type="entry name" value="T-CELL SURFACE GLYCOPROTEIN CD8 BETA CHAIN-RELATED"/>
    <property type="match status" value="1"/>
</dbReference>
<evidence type="ECO:0000256" key="6">
    <source>
        <dbReference type="ARBA" id="ARBA00023130"/>
    </source>
</evidence>
<keyword evidence="8" id="KW-1015">Disulfide bond</keyword>
<dbReference type="GO" id="GO:0050776">
    <property type="term" value="P:regulation of immune response"/>
    <property type="evidence" value="ECO:0007669"/>
    <property type="project" value="InterPro"/>
</dbReference>
<evidence type="ECO:0000256" key="3">
    <source>
        <dbReference type="ARBA" id="ARBA00022729"/>
    </source>
</evidence>
<keyword evidence="10" id="KW-0393">Immunoglobulin domain</keyword>
<feature type="domain" description="Immunoglobulin V-set" evidence="11">
    <location>
        <begin position="2"/>
        <end position="74"/>
    </location>
</feature>
<keyword evidence="5" id="KW-1133">Transmembrane helix</keyword>
<keyword evidence="2" id="KW-0812">Transmembrane</keyword>
<keyword evidence="6" id="KW-1064">Adaptive immunity</keyword>
<keyword evidence="9" id="KW-0325">Glycoprotein</keyword>
<dbReference type="SUPFAM" id="SSF48726">
    <property type="entry name" value="Immunoglobulin"/>
    <property type="match status" value="1"/>
</dbReference>
<evidence type="ECO:0000256" key="7">
    <source>
        <dbReference type="ARBA" id="ARBA00023136"/>
    </source>
</evidence>
<proteinExistence type="predicted"/>
<dbReference type="GO" id="GO:0009986">
    <property type="term" value="C:cell surface"/>
    <property type="evidence" value="ECO:0007669"/>
    <property type="project" value="TreeGrafter"/>
</dbReference>
<gene>
    <name evidence="12" type="ORF">GDO81_003327</name>
</gene>
<keyword evidence="13" id="KW-1185">Reference proteome</keyword>
<evidence type="ECO:0000256" key="4">
    <source>
        <dbReference type="ARBA" id="ARBA00022859"/>
    </source>
</evidence>
<dbReference type="InterPro" id="IPR013106">
    <property type="entry name" value="Ig_V-set"/>
</dbReference>
<dbReference type="InterPro" id="IPR042414">
    <property type="entry name" value="CD8B"/>
</dbReference>
<dbReference type="Proteomes" id="UP000824782">
    <property type="component" value="Unassembled WGS sequence"/>
</dbReference>
<sequence length="102" mass="12109">MRGSKVSYHVLSWYRQKPENQIEFLMSHKIKSRPIYGEGITERFIPEIDEFSNTFTMTIGNAEKNDEGLYYCAVWFSNHYIFGEGTEVKVHGINKLFFRYLK</sequence>
<dbReference type="Pfam" id="PF07686">
    <property type="entry name" value="V-set"/>
    <property type="match status" value="1"/>
</dbReference>
<name>A0AAV6ZV33_ENGPU</name>
<dbReference type="InterPro" id="IPR036179">
    <property type="entry name" value="Ig-like_dom_sf"/>
</dbReference>
<reference evidence="12" key="1">
    <citation type="thesis" date="2020" institute="ProQuest LLC" country="789 East Eisenhower Parkway, Ann Arbor, MI, USA">
        <title>Comparative Genomics and Chromosome Evolution.</title>
        <authorList>
            <person name="Mudd A.B."/>
        </authorList>
    </citation>
    <scope>NUCLEOTIDE SEQUENCE</scope>
    <source>
        <strain evidence="12">237g6f4</strain>
        <tissue evidence="12">Blood</tissue>
    </source>
</reference>
<evidence type="ECO:0000313" key="12">
    <source>
        <dbReference type="EMBL" id="KAG8553227.1"/>
    </source>
</evidence>
<evidence type="ECO:0000256" key="5">
    <source>
        <dbReference type="ARBA" id="ARBA00022989"/>
    </source>
</evidence>
<evidence type="ECO:0000259" key="11">
    <source>
        <dbReference type="SMART" id="SM00406"/>
    </source>
</evidence>
<dbReference type="GO" id="GO:0042288">
    <property type="term" value="F:MHC class I protein binding"/>
    <property type="evidence" value="ECO:0007669"/>
    <property type="project" value="InterPro"/>
</dbReference>
<comment type="caution">
    <text evidence="12">The sequence shown here is derived from an EMBL/GenBank/DDBJ whole genome shotgun (WGS) entry which is preliminary data.</text>
</comment>
<dbReference type="GO" id="GO:0015026">
    <property type="term" value="F:coreceptor activity"/>
    <property type="evidence" value="ECO:0007669"/>
    <property type="project" value="InterPro"/>
</dbReference>
<evidence type="ECO:0000313" key="13">
    <source>
        <dbReference type="Proteomes" id="UP000824782"/>
    </source>
</evidence>
<dbReference type="Gene3D" id="2.60.40.10">
    <property type="entry name" value="Immunoglobulins"/>
    <property type="match status" value="1"/>
</dbReference>
<evidence type="ECO:0000256" key="8">
    <source>
        <dbReference type="ARBA" id="ARBA00023157"/>
    </source>
</evidence>
<evidence type="ECO:0000256" key="2">
    <source>
        <dbReference type="ARBA" id="ARBA00022692"/>
    </source>
</evidence>
<evidence type="ECO:0000256" key="9">
    <source>
        <dbReference type="ARBA" id="ARBA00023180"/>
    </source>
</evidence>
<keyword evidence="7" id="KW-0472">Membrane</keyword>
<dbReference type="GO" id="GO:0002250">
    <property type="term" value="P:adaptive immune response"/>
    <property type="evidence" value="ECO:0007669"/>
    <property type="project" value="UniProtKB-KW"/>
</dbReference>
<dbReference type="GO" id="GO:0016020">
    <property type="term" value="C:membrane"/>
    <property type="evidence" value="ECO:0007669"/>
    <property type="project" value="UniProtKB-SubCell"/>
</dbReference>
<organism evidence="12 13">
    <name type="scientific">Engystomops pustulosus</name>
    <name type="common">Tungara frog</name>
    <name type="synonym">Physalaemus pustulosus</name>
    <dbReference type="NCBI Taxonomy" id="76066"/>
    <lineage>
        <taxon>Eukaryota</taxon>
        <taxon>Metazoa</taxon>
        <taxon>Chordata</taxon>
        <taxon>Craniata</taxon>
        <taxon>Vertebrata</taxon>
        <taxon>Euteleostomi</taxon>
        <taxon>Amphibia</taxon>
        <taxon>Batrachia</taxon>
        <taxon>Anura</taxon>
        <taxon>Neobatrachia</taxon>
        <taxon>Hyloidea</taxon>
        <taxon>Leptodactylidae</taxon>
        <taxon>Leiuperinae</taxon>
        <taxon>Engystomops</taxon>
    </lineage>
</organism>
<dbReference type="SMART" id="SM00406">
    <property type="entry name" value="IGv"/>
    <property type="match status" value="1"/>
</dbReference>
<dbReference type="EMBL" id="WNYA01000010">
    <property type="protein sequence ID" value="KAG8553227.1"/>
    <property type="molecule type" value="Genomic_DNA"/>
</dbReference>
<dbReference type="CDD" id="cd00099">
    <property type="entry name" value="IgV"/>
    <property type="match status" value="1"/>
</dbReference>